<dbReference type="Proteomes" id="UP001302812">
    <property type="component" value="Unassembled WGS sequence"/>
</dbReference>
<dbReference type="Pfam" id="PF13911">
    <property type="entry name" value="AhpC-TSA_2"/>
    <property type="match status" value="1"/>
</dbReference>
<dbReference type="AlphaFoldDB" id="A0AAN6YTF8"/>
<proteinExistence type="predicted"/>
<feature type="compositionally biased region" description="Polar residues" evidence="1">
    <location>
        <begin position="1"/>
        <end position="11"/>
    </location>
</feature>
<feature type="compositionally biased region" description="Low complexity" evidence="1">
    <location>
        <begin position="34"/>
        <end position="61"/>
    </location>
</feature>
<reference evidence="2" key="1">
    <citation type="journal article" date="2023" name="Mol. Phylogenet. Evol.">
        <title>Genome-scale phylogeny and comparative genomics of the fungal order Sordariales.</title>
        <authorList>
            <person name="Hensen N."/>
            <person name="Bonometti L."/>
            <person name="Westerberg I."/>
            <person name="Brannstrom I.O."/>
            <person name="Guillou S."/>
            <person name="Cros-Aarteil S."/>
            <person name="Calhoun S."/>
            <person name="Haridas S."/>
            <person name="Kuo A."/>
            <person name="Mondo S."/>
            <person name="Pangilinan J."/>
            <person name="Riley R."/>
            <person name="LaButti K."/>
            <person name="Andreopoulos B."/>
            <person name="Lipzen A."/>
            <person name="Chen C."/>
            <person name="Yan M."/>
            <person name="Daum C."/>
            <person name="Ng V."/>
            <person name="Clum A."/>
            <person name="Steindorff A."/>
            <person name="Ohm R.A."/>
            <person name="Martin F."/>
            <person name="Silar P."/>
            <person name="Natvig D.O."/>
            <person name="Lalanne C."/>
            <person name="Gautier V."/>
            <person name="Ament-Velasquez S.L."/>
            <person name="Kruys A."/>
            <person name="Hutchinson M.I."/>
            <person name="Powell A.J."/>
            <person name="Barry K."/>
            <person name="Miller A.N."/>
            <person name="Grigoriev I.V."/>
            <person name="Debuchy R."/>
            <person name="Gladieux P."/>
            <person name="Hiltunen Thoren M."/>
            <person name="Johannesson H."/>
        </authorList>
    </citation>
    <scope>NUCLEOTIDE SEQUENCE</scope>
    <source>
        <strain evidence="2">CBS 508.74</strain>
    </source>
</reference>
<sequence>MALPETSNPQDGISPDAKPAPETAPPRSGTTESTTNSAEQPTATTTTTQPSASASAPVSVTDGSTIQPDDEDFNPVDFDGSVDSNHELPTPETLRRIDKYLVLDRHGKSHTFRSLYTGRHVARRVLIIFVRHFYCGNCQEYLRALSSSSITPSSLLALPNPTFIAVVGCGDPALIDMYAAATGCPFPIYADPTRRLYDELGMVRTLALGSRPAYTKQHLLVSSLHSVVQVLKQTPRGLALKGGDQRQIGGEFLFEPPPKLGAAARRKGNGNEREGDGDGDGGAISPTAVESMRKQVVSMTLMGKGEEDRQRGSQSSLDGKFEDDEGEDKIVTWCHRMKNTRDHAEIPEIMEVLGLDGHGLPVGDKERWEKALKERKGTGLSLPGKQKADATATTTA</sequence>
<evidence type="ECO:0000313" key="3">
    <source>
        <dbReference type="Proteomes" id="UP001302812"/>
    </source>
</evidence>
<dbReference type="GeneID" id="89942673"/>
<dbReference type="SUPFAM" id="SSF52833">
    <property type="entry name" value="Thioredoxin-like"/>
    <property type="match status" value="1"/>
</dbReference>
<evidence type="ECO:0000256" key="1">
    <source>
        <dbReference type="SAM" id="MobiDB-lite"/>
    </source>
</evidence>
<gene>
    <name evidence="2" type="ORF">N656DRAFT_828635</name>
</gene>
<organism evidence="2 3">
    <name type="scientific">Canariomyces notabilis</name>
    <dbReference type="NCBI Taxonomy" id="2074819"/>
    <lineage>
        <taxon>Eukaryota</taxon>
        <taxon>Fungi</taxon>
        <taxon>Dikarya</taxon>
        <taxon>Ascomycota</taxon>
        <taxon>Pezizomycotina</taxon>
        <taxon>Sordariomycetes</taxon>
        <taxon>Sordariomycetidae</taxon>
        <taxon>Sordariales</taxon>
        <taxon>Chaetomiaceae</taxon>
        <taxon>Canariomyces</taxon>
    </lineage>
</organism>
<dbReference type="FunFam" id="3.40.30.10:FF:000404">
    <property type="entry name" value="WGS project CABT00000000 data, contig 2.14"/>
    <property type="match status" value="1"/>
</dbReference>
<evidence type="ECO:0000313" key="2">
    <source>
        <dbReference type="EMBL" id="KAK4113571.1"/>
    </source>
</evidence>
<keyword evidence="3" id="KW-1185">Reference proteome</keyword>
<feature type="region of interest" description="Disordered" evidence="1">
    <location>
        <begin position="250"/>
        <end position="286"/>
    </location>
</feature>
<accession>A0AAN6YTF8</accession>
<comment type="caution">
    <text evidence="2">The sequence shown here is derived from an EMBL/GenBank/DDBJ whole genome shotgun (WGS) entry which is preliminary data.</text>
</comment>
<name>A0AAN6YTF8_9PEZI</name>
<dbReference type="CDD" id="cd02970">
    <property type="entry name" value="PRX_like2"/>
    <property type="match status" value="1"/>
</dbReference>
<feature type="region of interest" description="Disordered" evidence="1">
    <location>
        <begin position="1"/>
        <end position="90"/>
    </location>
</feature>
<feature type="region of interest" description="Disordered" evidence="1">
    <location>
        <begin position="301"/>
        <end position="323"/>
    </location>
</feature>
<dbReference type="InterPro" id="IPR036249">
    <property type="entry name" value="Thioredoxin-like_sf"/>
</dbReference>
<feature type="region of interest" description="Disordered" evidence="1">
    <location>
        <begin position="374"/>
        <end position="396"/>
    </location>
</feature>
<dbReference type="InterPro" id="IPR032801">
    <property type="entry name" value="PXL2A/B/C"/>
</dbReference>
<reference evidence="2" key="2">
    <citation type="submission" date="2023-05" db="EMBL/GenBank/DDBJ databases">
        <authorList>
            <consortium name="Lawrence Berkeley National Laboratory"/>
            <person name="Steindorff A."/>
            <person name="Hensen N."/>
            <person name="Bonometti L."/>
            <person name="Westerberg I."/>
            <person name="Brannstrom I.O."/>
            <person name="Guillou S."/>
            <person name="Cros-Aarteil S."/>
            <person name="Calhoun S."/>
            <person name="Haridas S."/>
            <person name="Kuo A."/>
            <person name="Mondo S."/>
            <person name="Pangilinan J."/>
            <person name="Riley R."/>
            <person name="Labutti K."/>
            <person name="Andreopoulos B."/>
            <person name="Lipzen A."/>
            <person name="Chen C."/>
            <person name="Yanf M."/>
            <person name="Daum C."/>
            <person name="Ng V."/>
            <person name="Clum A."/>
            <person name="Ohm R."/>
            <person name="Martin F."/>
            <person name="Silar P."/>
            <person name="Natvig D."/>
            <person name="Lalanne C."/>
            <person name="Gautier V."/>
            <person name="Ament-Velasquez S.L."/>
            <person name="Kruys A."/>
            <person name="Hutchinson M.I."/>
            <person name="Powell A.J."/>
            <person name="Barry K."/>
            <person name="Miller A.N."/>
            <person name="Grigoriev I.V."/>
            <person name="Debuchy R."/>
            <person name="Gladieux P."/>
            <person name="Thoren M.H."/>
            <person name="Johannesson H."/>
        </authorList>
    </citation>
    <scope>NUCLEOTIDE SEQUENCE</scope>
    <source>
        <strain evidence="2">CBS 508.74</strain>
    </source>
</reference>
<dbReference type="PANTHER" id="PTHR28630">
    <property type="match status" value="1"/>
</dbReference>
<dbReference type="Gene3D" id="3.40.30.10">
    <property type="entry name" value="Glutaredoxin"/>
    <property type="match status" value="1"/>
</dbReference>
<dbReference type="RefSeq" id="XP_064671141.1">
    <property type="nucleotide sequence ID" value="XM_064818547.1"/>
</dbReference>
<protein>
    <submittedName>
        <fullName evidence="2">Uncharacterized protein</fullName>
    </submittedName>
</protein>
<dbReference type="PANTHER" id="PTHR28630:SF3">
    <property type="entry name" value="PEROXIREDOXIN-LIKE 2C"/>
    <property type="match status" value="1"/>
</dbReference>
<dbReference type="EMBL" id="MU853339">
    <property type="protein sequence ID" value="KAK4113571.1"/>
    <property type="molecule type" value="Genomic_DNA"/>
</dbReference>